<organism evidence="1 2">
    <name type="scientific">Oryza sativa subsp. japonica</name>
    <name type="common">Rice</name>
    <dbReference type="NCBI Taxonomy" id="39947"/>
    <lineage>
        <taxon>Eukaryota</taxon>
        <taxon>Viridiplantae</taxon>
        <taxon>Streptophyta</taxon>
        <taxon>Embryophyta</taxon>
        <taxon>Tracheophyta</taxon>
        <taxon>Spermatophyta</taxon>
        <taxon>Magnoliopsida</taxon>
        <taxon>Liliopsida</taxon>
        <taxon>Poales</taxon>
        <taxon>Poaceae</taxon>
        <taxon>BOP clade</taxon>
        <taxon>Oryzoideae</taxon>
        <taxon>Oryzeae</taxon>
        <taxon>Oryzinae</taxon>
        <taxon>Oryza</taxon>
        <taxon>Oryza sativa</taxon>
    </lineage>
</organism>
<reference evidence="2" key="1">
    <citation type="journal article" date="2005" name="Nature">
        <title>The map-based sequence of the rice genome.</title>
        <authorList>
            <consortium name="International rice genome sequencing project (IRGSP)"/>
            <person name="Matsumoto T."/>
            <person name="Wu J."/>
            <person name="Kanamori H."/>
            <person name="Katayose Y."/>
            <person name="Fujisawa M."/>
            <person name="Namiki N."/>
            <person name="Mizuno H."/>
            <person name="Yamamoto K."/>
            <person name="Antonio B.A."/>
            <person name="Baba T."/>
            <person name="Sakata K."/>
            <person name="Nagamura Y."/>
            <person name="Aoki H."/>
            <person name="Arikawa K."/>
            <person name="Arita K."/>
            <person name="Bito T."/>
            <person name="Chiden Y."/>
            <person name="Fujitsuka N."/>
            <person name="Fukunaka R."/>
            <person name="Hamada M."/>
            <person name="Harada C."/>
            <person name="Hayashi A."/>
            <person name="Hijishita S."/>
            <person name="Honda M."/>
            <person name="Hosokawa S."/>
            <person name="Ichikawa Y."/>
            <person name="Idonuma A."/>
            <person name="Iijima M."/>
            <person name="Ikeda M."/>
            <person name="Ikeno M."/>
            <person name="Ito K."/>
            <person name="Ito S."/>
            <person name="Ito T."/>
            <person name="Ito Y."/>
            <person name="Ito Y."/>
            <person name="Iwabuchi A."/>
            <person name="Kamiya K."/>
            <person name="Karasawa W."/>
            <person name="Kurita K."/>
            <person name="Katagiri S."/>
            <person name="Kikuta A."/>
            <person name="Kobayashi H."/>
            <person name="Kobayashi N."/>
            <person name="Machita K."/>
            <person name="Maehara T."/>
            <person name="Masukawa M."/>
            <person name="Mizubayashi T."/>
            <person name="Mukai Y."/>
            <person name="Nagasaki H."/>
            <person name="Nagata Y."/>
            <person name="Naito S."/>
            <person name="Nakashima M."/>
            <person name="Nakama Y."/>
            <person name="Nakamichi Y."/>
            <person name="Nakamura M."/>
            <person name="Meguro A."/>
            <person name="Negishi M."/>
            <person name="Ohta I."/>
            <person name="Ohta T."/>
            <person name="Okamoto M."/>
            <person name="Ono N."/>
            <person name="Saji S."/>
            <person name="Sakaguchi M."/>
            <person name="Sakai K."/>
            <person name="Shibata M."/>
            <person name="Shimokawa T."/>
            <person name="Song J."/>
            <person name="Takazaki Y."/>
            <person name="Terasawa K."/>
            <person name="Tsugane M."/>
            <person name="Tsuji K."/>
            <person name="Ueda S."/>
            <person name="Waki K."/>
            <person name="Yamagata H."/>
            <person name="Yamamoto M."/>
            <person name="Yamamoto S."/>
            <person name="Yamane H."/>
            <person name="Yoshiki S."/>
            <person name="Yoshihara R."/>
            <person name="Yukawa K."/>
            <person name="Zhong H."/>
            <person name="Yano M."/>
            <person name="Yuan Q."/>
            <person name="Ouyang S."/>
            <person name="Liu J."/>
            <person name="Jones K.M."/>
            <person name="Gansberger K."/>
            <person name="Moffat K."/>
            <person name="Hill J."/>
            <person name="Bera J."/>
            <person name="Fadrosh D."/>
            <person name="Jin S."/>
            <person name="Johri S."/>
            <person name="Kim M."/>
            <person name="Overton L."/>
            <person name="Reardon M."/>
            <person name="Tsitrin T."/>
            <person name="Vuong H."/>
            <person name="Weaver B."/>
            <person name="Ciecko A."/>
            <person name="Tallon L."/>
            <person name="Jackson J."/>
            <person name="Pai G."/>
            <person name="Aken S.V."/>
            <person name="Utterback T."/>
            <person name="Reidmuller S."/>
            <person name="Feldblyum T."/>
            <person name="Hsiao J."/>
            <person name="Zismann V."/>
            <person name="Iobst S."/>
            <person name="de Vazeille A.R."/>
            <person name="Buell C.R."/>
            <person name="Ying K."/>
            <person name="Li Y."/>
            <person name="Lu T."/>
            <person name="Huang Y."/>
            <person name="Zhao Q."/>
            <person name="Feng Q."/>
            <person name="Zhang L."/>
            <person name="Zhu J."/>
            <person name="Weng Q."/>
            <person name="Mu J."/>
            <person name="Lu Y."/>
            <person name="Fan D."/>
            <person name="Liu Y."/>
            <person name="Guan J."/>
            <person name="Zhang Y."/>
            <person name="Yu S."/>
            <person name="Liu X."/>
            <person name="Zhang Y."/>
            <person name="Hong G."/>
            <person name="Han B."/>
            <person name="Choisne N."/>
            <person name="Demange N."/>
            <person name="Orjeda G."/>
            <person name="Samain S."/>
            <person name="Cattolico L."/>
            <person name="Pelletier E."/>
            <person name="Couloux A."/>
            <person name="Segurens B."/>
            <person name="Wincker P."/>
            <person name="D'Hont A."/>
            <person name="Scarpelli C."/>
            <person name="Weissenbach J."/>
            <person name="Salanoubat M."/>
            <person name="Quetier F."/>
            <person name="Yu Y."/>
            <person name="Kim H.R."/>
            <person name="Rambo T."/>
            <person name="Currie J."/>
            <person name="Collura K."/>
            <person name="Luo M."/>
            <person name="Yang T."/>
            <person name="Ammiraju J.S.S."/>
            <person name="Engler F."/>
            <person name="Soderlund C."/>
            <person name="Wing R.A."/>
            <person name="Palmer L.E."/>
            <person name="de la Bastide M."/>
            <person name="Spiegel L."/>
            <person name="Nascimento L."/>
            <person name="Zutavern T."/>
            <person name="O'Shaughnessy A."/>
            <person name="Dike S."/>
            <person name="Dedhia N."/>
            <person name="Preston R."/>
            <person name="Balija V."/>
            <person name="McCombie W.R."/>
            <person name="Chow T."/>
            <person name="Chen H."/>
            <person name="Chung M."/>
            <person name="Chen C."/>
            <person name="Shaw J."/>
            <person name="Wu H."/>
            <person name="Hsiao K."/>
            <person name="Chao Y."/>
            <person name="Chu M."/>
            <person name="Cheng C."/>
            <person name="Hour A."/>
            <person name="Lee P."/>
            <person name="Lin S."/>
            <person name="Lin Y."/>
            <person name="Liou J."/>
            <person name="Liu S."/>
            <person name="Hsing Y."/>
            <person name="Raghuvanshi S."/>
            <person name="Mohanty A."/>
            <person name="Bharti A.K."/>
            <person name="Gaur A."/>
            <person name="Gupta V."/>
            <person name="Kumar D."/>
            <person name="Ravi V."/>
            <person name="Vij S."/>
            <person name="Kapur A."/>
            <person name="Khurana P."/>
            <person name="Khurana P."/>
            <person name="Khurana J.P."/>
            <person name="Tyagi A.K."/>
            <person name="Gaikwad K."/>
            <person name="Singh A."/>
            <person name="Dalal V."/>
            <person name="Srivastava S."/>
            <person name="Dixit A."/>
            <person name="Pal A.K."/>
            <person name="Ghazi I.A."/>
            <person name="Yadav M."/>
            <person name="Pandit A."/>
            <person name="Bhargava A."/>
            <person name="Sureshbabu K."/>
            <person name="Batra K."/>
            <person name="Sharma T.R."/>
            <person name="Mohapatra T."/>
            <person name="Singh N.K."/>
            <person name="Messing J."/>
            <person name="Nelson A.B."/>
            <person name="Fuks G."/>
            <person name="Kavchok S."/>
            <person name="Keizer G."/>
            <person name="Linton E."/>
            <person name="Llaca V."/>
            <person name="Song R."/>
            <person name="Tanyolac B."/>
            <person name="Young S."/>
            <person name="Ho-Il K."/>
            <person name="Hahn J.H."/>
            <person name="Sangsakoo G."/>
            <person name="Vanavichit A."/>
            <person name="de Mattos Luiz.A.T."/>
            <person name="Zimmer P.D."/>
            <person name="Malone G."/>
            <person name="Dellagostin O."/>
            <person name="de Oliveira A.C."/>
            <person name="Bevan M."/>
            <person name="Bancroft I."/>
            <person name="Minx P."/>
            <person name="Cordum H."/>
            <person name="Wilson R."/>
            <person name="Cheng Z."/>
            <person name="Jin W."/>
            <person name="Jiang J."/>
            <person name="Leong S.A."/>
            <person name="Iwama H."/>
            <person name="Gojobori T."/>
            <person name="Itoh T."/>
            <person name="Niimura Y."/>
            <person name="Fujii Y."/>
            <person name="Habara T."/>
            <person name="Sakai H."/>
            <person name="Sato Y."/>
            <person name="Wilson G."/>
            <person name="Kumar K."/>
            <person name="McCouch S."/>
            <person name="Juretic N."/>
            <person name="Hoen D."/>
            <person name="Wright S."/>
            <person name="Bruskiewich R."/>
            <person name="Bureau T."/>
            <person name="Miyao A."/>
            <person name="Hirochika H."/>
            <person name="Nishikawa T."/>
            <person name="Kadowaki K."/>
            <person name="Sugiura M."/>
            <person name="Burr B."/>
            <person name="Sasaki T."/>
        </authorList>
    </citation>
    <scope>NUCLEOTIDE SEQUENCE [LARGE SCALE GENOMIC DNA]</scope>
    <source>
        <strain evidence="2">cv. Nipponbare</strain>
    </source>
</reference>
<gene>
    <name evidence="1" type="ordered locus">Os07g0181750</name>
    <name evidence="1" type="ORF">OSNPB_070181750</name>
</gene>
<dbReference type="Gramene" id="Os07t0181750-00">
    <property type="protein sequence ID" value="Os07t0181750-00"/>
    <property type="gene ID" value="Os07g0181750"/>
</dbReference>
<accession>A0A0P0X3F4</accession>
<protein>
    <submittedName>
        <fullName evidence="1">Os07g0181750 protein</fullName>
    </submittedName>
</protein>
<evidence type="ECO:0000313" key="2">
    <source>
        <dbReference type="Proteomes" id="UP000059680"/>
    </source>
</evidence>
<reference evidence="1 2" key="3">
    <citation type="journal article" date="2013" name="Rice">
        <title>Improvement of the Oryza sativa Nipponbare reference genome using next generation sequence and optical map data.</title>
        <authorList>
            <person name="Kawahara Y."/>
            <person name="de la Bastide M."/>
            <person name="Hamilton J.P."/>
            <person name="Kanamori H."/>
            <person name="McCombie W.R."/>
            <person name="Ouyang S."/>
            <person name="Schwartz D.C."/>
            <person name="Tanaka T."/>
            <person name="Wu J."/>
            <person name="Zhou S."/>
            <person name="Childs K.L."/>
            <person name="Davidson R.M."/>
            <person name="Lin H."/>
            <person name="Quesada-Ocampo L."/>
            <person name="Vaillancourt B."/>
            <person name="Sakai H."/>
            <person name="Lee S.S."/>
            <person name="Kim J."/>
            <person name="Numa H."/>
            <person name="Itoh T."/>
            <person name="Buell C.R."/>
            <person name="Matsumoto T."/>
        </authorList>
    </citation>
    <scope>NUCLEOTIDE SEQUENCE [LARGE SCALE GENOMIC DNA]</scope>
    <source>
        <strain evidence="2">cv. Nipponbare</strain>
    </source>
</reference>
<dbReference type="PaxDb" id="39947-A0A0P0X3F4"/>
<name>A0A0P0X3F4_ORYSJ</name>
<dbReference type="AlphaFoldDB" id="A0A0P0X3F4"/>
<dbReference type="Proteomes" id="UP000059680">
    <property type="component" value="Chromosome 7"/>
</dbReference>
<keyword evidence="2" id="KW-1185">Reference proteome</keyword>
<proteinExistence type="predicted"/>
<reference evidence="1 2" key="2">
    <citation type="journal article" date="2013" name="Plant Cell Physiol.">
        <title>Rice Annotation Project Database (RAP-DB): an integrative and interactive database for rice genomics.</title>
        <authorList>
            <person name="Sakai H."/>
            <person name="Lee S.S."/>
            <person name="Tanaka T."/>
            <person name="Numa H."/>
            <person name="Kim J."/>
            <person name="Kawahara Y."/>
            <person name="Wakimoto H."/>
            <person name="Yang C.C."/>
            <person name="Iwamoto M."/>
            <person name="Abe T."/>
            <person name="Yamada Y."/>
            <person name="Muto A."/>
            <person name="Inokuchi H."/>
            <person name="Ikemura T."/>
            <person name="Matsumoto T."/>
            <person name="Sasaki T."/>
            <person name="Itoh T."/>
        </authorList>
    </citation>
    <scope>NUCLEOTIDE SEQUENCE [LARGE SCALE GENOMIC DNA]</scope>
    <source>
        <strain evidence="2">cv. Nipponbare</strain>
    </source>
</reference>
<dbReference type="EMBL" id="AP014963">
    <property type="protein sequence ID" value="BAT00327.1"/>
    <property type="molecule type" value="Genomic_DNA"/>
</dbReference>
<sequence length="78" mass="8830">MNITHAATSSKKNLITKRAITIMTKENVTSQLNSLLLYSLMKRARDLASICDHAEISFPWQAPHTPFQNSGYSEEIQH</sequence>
<dbReference type="InParanoid" id="A0A0P0X3F4"/>
<evidence type="ECO:0000313" key="1">
    <source>
        <dbReference type="EMBL" id="BAT00327.1"/>
    </source>
</evidence>